<name>A0A6I6JTL4_9BACT</name>
<keyword evidence="1" id="KW-1133">Transmembrane helix</keyword>
<evidence type="ECO:0000256" key="1">
    <source>
        <dbReference type="SAM" id="Phobius"/>
    </source>
</evidence>
<sequence>MNTSLKRFIVKILTLSAAIVLVGWLAFSLFIPQYYLSVFPYALVFFLIVAIAVHTYQLKLAKKDIGKFTRSTMLVTFFKLIVYSVFAVVYIANDPENALVFVIALFFLYLVFSFVEVSEITRISKRKDT</sequence>
<keyword evidence="3" id="KW-1185">Reference proteome</keyword>
<keyword evidence="1" id="KW-0472">Membrane</keyword>
<feature type="transmembrane region" description="Helical" evidence="1">
    <location>
        <begin position="68"/>
        <end position="92"/>
    </location>
</feature>
<keyword evidence="1" id="KW-0812">Transmembrane</keyword>
<protein>
    <submittedName>
        <fullName evidence="2">Uncharacterized protein</fullName>
    </submittedName>
</protein>
<dbReference type="KEGG" id="mcos:GM418_12385"/>
<dbReference type="EMBL" id="CP046401">
    <property type="protein sequence ID" value="QGY44428.1"/>
    <property type="molecule type" value="Genomic_DNA"/>
</dbReference>
<accession>A0A6I6JTL4</accession>
<evidence type="ECO:0000313" key="3">
    <source>
        <dbReference type="Proteomes" id="UP000428260"/>
    </source>
</evidence>
<proteinExistence type="predicted"/>
<evidence type="ECO:0000313" key="2">
    <source>
        <dbReference type="EMBL" id="QGY44428.1"/>
    </source>
</evidence>
<gene>
    <name evidence="2" type="ORF">GM418_12385</name>
</gene>
<dbReference type="RefSeq" id="WP_158866603.1">
    <property type="nucleotide sequence ID" value="NZ_CP046401.1"/>
</dbReference>
<feature type="transmembrane region" description="Helical" evidence="1">
    <location>
        <begin position="12"/>
        <end position="32"/>
    </location>
</feature>
<feature type="transmembrane region" description="Helical" evidence="1">
    <location>
        <begin position="98"/>
        <end position="117"/>
    </location>
</feature>
<organism evidence="2 3">
    <name type="scientific">Maribellus comscasis</name>
    <dbReference type="NCBI Taxonomy" id="2681766"/>
    <lineage>
        <taxon>Bacteria</taxon>
        <taxon>Pseudomonadati</taxon>
        <taxon>Bacteroidota</taxon>
        <taxon>Bacteroidia</taxon>
        <taxon>Marinilabiliales</taxon>
        <taxon>Prolixibacteraceae</taxon>
        <taxon>Maribellus</taxon>
    </lineage>
</organism>
<dbReference type="Proteomes" id="UP000428260">
    <property type="component" value="Chromosome"/>
</dbReference>
<reference evidence="2 3" key="1">
    <citation type="submission" date="2019-11" db="EMBL/GenBank/DDBJ databases">
        <authorList>
            <person name="Zheng R.K."/>
            <person name="Sun C.M."/>
        </authorList>
    </citation>
    <scope>NUCLEOTIDE SEQUENCE [LARGE SCALE GENOMIC DNA]</scope>
    <source>
        <strain evidence="2 3">WC007</strain>
    </source>
</reference>
<dbReference type="AlphaFoldDB" id="A0A6I6JTL4"/>
<feature type="transmembrane region" description="Helical" evidence="1">
    <location>
        <begin position="38"/>
        <end position="56"/>
    </location>
</feature>